<evidence type="ECO:0000259" key="7">
    <source>
        <dbReference type="Pfam" id="PF14322"/>
    </source>
</evidence>
<dbReference type="InterPro" id="IPR033985">
    <property type="entry name" value="SusD-like_N"/>
</dbReference>
<evidence type="ECO:0000259" key="6">
    <source>
        <dbReference type="Pfam" id="PF07980"/>
    </source>
</evidence>
<dbReference type="Pfam" id="PF07980">
    <property type="entry name" value="SusD_RagB"/>
    <property type="match status" value="1"/>
</dbReference>
<proteinExistence type="inferred from homology"/>
<accession>A0A0D0F9Z9</accession>
<keyword evidence="3" id="KW-0732">Signal</keyword>
<reference evidence="8 9" key="1">
    <citation type="submission" date="2015-01" db="EMBL/GenBank/DDBJ databases">
        <title>Draft genome sequence of Pedobacter sp. NL19 isolated from sludge of an effluent treatment pond in an abandoned uranium mine.</title>
        <authorList>
            <person name="Santos T."/>
            <person name="Caetano T."/>
            <person name="Covas C."/>
            <person name="Cruz A."/>
            <person name="Mendo S."/>
        </authorList>
    </citation>
    <scope>NUCLEOTIDE SEQUENCE [LARGE SCALE GENOMIC DNA]</scope>
    <source>
        <strain evidence="8 9">NL19</strain>
    </source>
</reference>
<sequence length="487" mass="54179">MKKIYIPFLALALVSTGGCKKFLEHSPDQRTQINSVDKVAQLLTSAYPESNFIAFAEAASDNMEDKGPQVTNQERFVTLPYFWQDNPDNSQDTPTDYWNGSYAAIAAANEALAAIEKAEDKTAYQPYKGEALLARAYAHFMLVTLYSKVYNPGGDNTSPGIPYVTTPEKVVNGQYTRGTVASVYAQIEKDLVEGLPLIKNSAYGTPKYHFNIAAAHAFAARFYLFKKDYAKVIEHVSAISSGNAFAGIIRPWSTRYLNYSGAEMYTNFTMATEPSTLLLIETASSWARTRTNRYGFGQTLNNAMFGIANVTGKRWVHSVYNYSVPNYSLLKWNEYFVKTSQNATIGEPYTIVPVLTTDEALINRAEAYAATGQNELAIQDLNTFASTRLANYNVVSDGLTLTKIASYYGTSDVKQGLIYTVLDFKKAEFVMEGLRWFDILRYNLPVKHNVVAANGSSTTIELKADDPRRLFQMPSQVELSGISLNPR</sequence>
<dbReference type="EMBL" id="JXRA01000008">
    <property type="protein sequence ID" value="KIO78618.1"/>
    <property type="molecule type" value="Genomic_DNA"/>
</dbReference>
<comment type="similarity">
    <text evidence="2">Belongs to the SusD family.</text>
</comment>
<comment type="caution">
    <text evidence="8">The sequence shown here is derived from an EMBL/GenBank/DDBJ whole genome shotgun (WGS) entry which is preliminary data.</text>
</comment>
<dbReference type="PROSITE" id="PS51257">
    <property type="entry name" value="PROKAR_LIPOPROTEIN"/>
    <property type="match status" value="1"/>
</dbReference>
<protein>
    <submittedName>
        <fullName evidence="8">Uncharacterized protein</fullName>
    </submittedName>
</protein>
<dbReference type="InterPro" id="IPR012944">
    <property type="entry name" value="SusD_RagB_dom"/>
</dbReference>
<dbReference type="SUPFAM" id="SSF48452">
    <property type="entry name" value="TPR-like"/>
    <property type="match status" value="1"/>
</dbReference>
<evidence type="ECO:0000256" key="1">
    <source>
        <dbReference type="ARBA" id="ARBA00004442"/>
    </source>
</evidence>
<feature type="domain" description="SusD-like N-terminal" evidence="7">
    <location>
        <begin position="21"/>
        <end position="224"/>
    </location>
</feature>
<evidence type="ECO:0000256" key="2">
    <source>
        <dbReference type="ARBA" id="ARBA00006275"/>
    </source>
</evidence>
<evidence type="ECO:0000256" key="4">
    <source>
        <dbReference type="ARBA" id="ARBA00023136"/>
    </source>
</evidence>
<evidence type="ECO:0000256" key="5">
    <source>
        <dbReference type="ARBA" id="ARBA00023237"/>
    </source>
</evidence>
<dbReference type="Gene3D" id="1.25.40.390">
    <property type="match status" value="1"/>
</dbReference>
<dbReference type="Pfam" id="PF14322">
    <property type="entry name" value="SusD-like_3"/>
    <property type="match status" value="1"/>
</dbReference>
<dbReference type="GO" id="GO:0009279">
    <property type="term" value="C:cell outer membrane"/>
    <property type="evidence" value="ECO:0007669"/>
    <property type="project" value="UniProtKB-SubCell"/>
</dbReference>
<dbReference type="Proteomes" id="UP000032049">
    <property type="component" value="Unassembled WGS sequence"/>
</dbReference>
<evidence type="ECO:0000313" key="8">
    <source>
        <dbReference type="EMBL" id="KIO78618.1"/>
    </source>
</evidence>
<evidence type="ECO:0000313" key="9">
    <source>
        <dbReference type="Proteomes" id="UP000032049"/>
    </source>
</evidence>
<gene>
    <name evidence="8" type="ORF">TH53_02380</name>
</gene>
<comment type="subcellular location">
    <subcellularLocation>
        <location evidence="1">Cell outer membrane</location>
    </subcellularLocation>
</comment>
<dbReference type="RefSeq" id="WP_041878034.1">
    <property type="nucleotide sequence ID" value="NZ_CP157278.1"/>
</dbReference>
<name>A0A0D0F9Z9_9SPHI</name>
<dbReference type="AlphaFoldDB" id="A0A0D0F9Z9"/>
<organism evidence="8 9">
    <name type="scientific">Pedobacter lusitanus</name>
    <dbReference type="NCBI Taxonomy" id="1503925"/>
    <lineage>
        <taxon>Bacteria</taxon>
        <taxon>Pseudomonadati</taxon>
        <taxon>Bacteroidota</taxon>
        <taxon>Sphingobacteriia</taxon>
        <taxon>Sphingobacteriales</taxon>
        <taxon>Sphingobacteriaceae</taxon>
        <taxon>Pedobacter</taxon>
    </lineage>
</organism>
<dbReference type="STRING" id="1503925.TH53_02380"/>
<dbReference type="InterPro" id="IPR011990">
    <property type="entry name" value="TPR-like_helical_dom_sf"/>
</dbReference>
<dbReference type="OrthoDB" id="1147023at2"/>
<keyword evidence="9" id="KW-1185">Reference proteome</keyword>
<feature type="domain" description="RagB/SusD" evidence="6">
    <location>
        <begin position="320"/>
        <end position="455"/>
    </location>
</feature>
<evidence type="ECO:0000256" key="3">
    <source>
        <dbReference type="ARBA" id="ARBA00022729"/>
    </source>
</evidence>
<keyword evidence="4" id="KW-0472">Membrane</keyword>
<keyword evidence="5" id="KW-0998">Cell outer membrane</keyword>